<sequence>MSDTTAISAPTSDVAHTTAQTPPKPSAPNQAPVLITEQEVLFGTRSALSGRLSMPRRLFAAVRSTASSWHLPPPRQHYPSDMGYLEQSRMAREMDRL</sequence>
<proteinExistence type="predicted"/>
<evidence type="ECO:0000256" key="1">
    <source>
        <dbReference type="SAM" id="MobiDB-lite"/>
    </source>
</evidence>
<feature type="compositionally biased region" description="Polar residues" evidence="1">
    <location>
        <begin position="1"/>
        <end position="21"/>
    </location>
</feature>
<protein>
    <submittedName>
        <fullName evidence="2">Uncharacterized protein</fullName>
    </submittedName>
</protein>
<name>A0ABY3VNT5_9MYCO</name>
<evidence type="ECO:0000313" key="2">
    <source>
        <dbReference type="EMBL" id="UMB68821.1"/>
    </source>
</evidence>
<dbReference type="Proteomes" id="UP001055336">
    <property type="component" value="Chromosome"/>
</dbReference>
<keyword evidence="3" id="KW-1185">Reference proteome</keyword>
<evidence type="ECO:0000313" key="3">
    <source>
        <dbReference type="Proteomes" id="UP001055336"/>
    </source>
</evidence>
<organism evidence="2 3">
    <name type="scientific">Mycobacterium paraterrae</name>
    <dbReference type="NCBI Taxonomy" id="577492"/>
    <lineage>
        <taxon>Bacteria</taxon>
        <taxon>Bacillati</taxon>
        <taxon>Actinomycetota</taxon>
        <taxon>Actinomycetes</taxon>
        <taxon>Mycobacteriales</taxon>
        <taxon>Mycobacteriaceae</taxon>
        <taxon>Mycobacterium</taxon>
    </lineage>
</organism>
<accession>A0ABY3VNT5</accession>
<feature type="region of interest" description="Disordered" evidence="1">
    <location>
        <begin position="1"/>
        <end position="31"/>
    </location>
</feature>
<gene>
    <name evidence="2" type="ORF">MKK62_20840</name>
</gene>
<dbReference type="RefSeq" id="WP_240260429.1">
    <property type="nucleotide sequence ID" value="NZ_CP092488.2"/>
</dbReference>
<dbReference type="EMBL" id="CP092488">
    <property type="protein sequence ID" value="UMB68821.1"/>
    <property type="molecule type" value="Genomic_DNA"/>
</dbReference>
<reference evidence="2" key="1">
    <citation type="submission" date="2022-08" db="EMBL/GenBank/DDBJ databases">
        <title>Whole genome sequencing of non-tuberculosis mycobacteria type-strains.</title>
        <authorList>
            <person name="Igarashi Y."/>
            <person name="Osugi A."/>
            <person name="Mitarai S."/>
        </authorList>
    </citation>
    <scope>NUCLEOTIDE SEQUENCE</scope>
    <source>
        <strain evidence="2">DSM 45127</strain>
    </source>
</reference>